<evidence type="ECO:0000256" key="6">
    <source>
        <dbReference type="PIRNR" id="PIRNR001093"/>
    </source>
</evidence>
<dbReference type="Pfam" id="PF00728">
    <property type="entry name" value="Glyco_hydro_20"/>
    <property type="match status" value="1"/>
</dbReference>
<keyword evidence="3 6" id="KW-0378">Hydrolase</keyword>
<dbReference type="PANTHER" id="PTHR22600">
    <property type="entry name" value="BETA-HEXOSAMINIDASE"/>
    <property type="match status" value="1"/>
</dbReference>
<evidence type="ECO:0000313" key="10">
    <source>
        <dbReference type="EMBL" id="CAH3028995.1"/>
    </source>
</evidence>
<dbReference type="CDD" id="cd06562">
    <property type="entry name" value="GH20_HexA_HexB-like"/>
    <property type="match status" value="1"/>
</dbReference>
<dbReference type="PIRSF" id="PIRSF001093">
    <property type="entry name" value="B-hxosamndse_ab_euk"/>
    <property type="match status" value="1"/>
</dbReference>
<keyword evidence="11" id="KW-1185">Reference proteome</keyword>
<dbReference type="InterPro" id="IPR029018">
    <property type="entry name" value="Hex-like_dom2"/>
</dbReference>
<proteinExistence type="inferred from homology"/>
<dbReference type="Proteomes" id="UP001159427">
    <property type="component" value="Unassembled WGS sequence"/>
</dbReference>
<name>A0ABN8MLS9_9CNID</name>
<gene>
    <name evidence="10" type="ORF">PEVE_00035307</name>
</gene>
<dbReference type="PRINTS" id="PR00738">
    <property type="entry name" value="GLHYDRLASE20"/>
</dbReference>
<evidence type="ECO:0000256" key="5">
    <source>
        <dbReference type="ARBA" id="ARBA00023295"/>
    </source>
</evidence>
<accession>A0ABN8MLS9</accession>
<feature type="signal peptide" evidence="7">
    <location>
        <begin position="1"/>
        <end position="16"/>
    </location>
</feature>
<comment type="similarity">
    <text evidence="2 6">Belongs to the glycosyl hydrolase 20 family.</text>
</comment>
<evidence type="ECO:0000259" key="8">
    <source>
        <dbReference type="Pfam" id="PF00728"/>
    </source>
</evidence>
<organism evidence="10 11">
    <name type="scientific">Porites evermanni</name>
    <dbReference type="NCBI Taxonomy" id="104178"/>
    <lineage>
        <taxon>Eukaryota</taxon>
        <taxon>Metazoa</taxon>
        <taxon>Cnidaria</taxon>
        <taxon>Anthozoa</taxon>
        <taxon>Hexacorallia</taxon>
        <taxon>Scleractinia</taxon>
        <taxon>Fungiina</taxon>
        <taxon>Poritidae</taxon>
        <taxon>Porites</taxon>
    </lineage>
</organism>
<comment type="catalytic activity">
    <reaction evidence="1 6">
        <text>Hydrolysis of terminal non-reducing N-acetyl-D-hexosamine residues in N-acetyl-beta-D-hexosaminides.</text>
        <dbReference type="EC" id="3.2.1.52"/>
    </reaction>
</comment>
<evidence type="ECO:0000256" key="2">
    <source>
        <dbReference type="ARBA" id="ARBA00006285"/>
    </source>
</evidence>
<dbReference type="InterPro" id="IPR017853">
    <property type="entry name" value="GH"/>
</dbReference>
<dbReference type="Gene3D" id="3.20.20.80">
    <property type="entry name" value="Glycosidases"/>
    <property type="match status" value="1"/>
</dbReference>
<dbReference type="Gene3D" id="3.30.379.10">
    <property type="entry name" value="Chitobiase/beta-hexosaminidase domain 2-like"/>
    <property type="match status" value="1"/>
</dbReference>
<keyword evidence="7" id="KW-0732">Signal</keyword>
<feature type="domain" description="Glycoside hydrolase family 20 catalytic" evidence="8">
    <location>
        <begin position="199"/>
        <end position="514"/>
    </location>
</feature>
<evidence type="ECO:0000256" key="3">
    <source>
        <dbReference type="ARBA" id="ARBA00022801"/>
    </source>
</evidence>
<keyword evidence="5 6" id="KW-0326">Glycosidase</keyword>
<keyword evidence="4" id="KW-0325">Glycoprotein</keyword>
<evidence type="ECO:0000256" key="7">
    <source>
        <dbReference type="SAM" id="SignalP"/>
    </source>
</evidence>
<dbReference type="Pfam" id="PF14845">
    <property type="entry name" value="Glycohydro_20b2"/>
    <property type="match status" value="1"/>
</dbReference>
<sequence length="557" mass="63896">MIRSVYLLLLSAFASSTIKRVPTLSDPLALDYQDYFAGWKLEELQVEDYVKGSVWPKPQGETPNGEVYSLSPQNFKFTITGQSSDVLQDAISRYKKLTFPDSDDGDSSCESSCERKNAKAQGLSEITQLTVKVINKYENLTLETDESYQLDVMSPTSSLTAYDVWGALRGLETFSQVVYQDPSGSYVANGTKIVDFPRFHHRGFLIDTSRHYINVPVILKFLDALSYSKFNVLHWHIVDDQSFPYVSEKFPELSNVGAWNNKTHIYTKDDIAMILEYARLRGIRVVPEFDTPGHTFSWRSIPDLLTPCYSQGKPSGGYGPINPTIDSNYEFLAEFFQEVVSRFPDKYLHLGGDEVPFSCWQSNPDITEWMDKMGFKQNYSLLEQYYEQKLLKIVGSLDREYIIWQEVVDNNVQVLPDTVVNVWKGGWQNEMAKVTGKGLKAILSSCWYLNYISYGQDWHKYYQCDPQAFDGTNEQKELVMGGTGCMWGEWVDGTNLLTRTWPRALAVGERLWSAQSVTDLTDADNRLWEHRCRYLRRGIPAENGVQSKYCRYEWPGF</sequence>
<evidence type="ECO:0000313" key="11">
    <source>
        <dbReference type="Proteomes" id="UP001159427"/>
    </source>
</evidence>
<evidence type="ECO:0000259" key="9">
    <source>
        <dbReference type="Pfam" id="PF14845"/>
    </source>
</evidence>
<feature type="domain" description="Beta-hexosaminidase eukaryotic type N-terminal" evidence="9">
    <location>
        <begin position="54"/>
        <end position="176"/>
    </location>
</feature>
<protein>
    <recommendedName>
        <fullName evidence="6">Beta-hexosaminidase</fullName>
        <ecNumber evidence="6">3.2.1.52</ecNumber>
    </recommendedName>
</protein>
<dbReference type="EMBL" id="CALNXI010000545">
    <property type="protein sequence ID" value="CAH3028995.1"/>
    <property type="molecule type" value="Genomic_DNA"/>
</dbReference>
<dbReference type="InterPro" id="IPR015883">
    <property type="entry name" value="Glyco_hydro_20_cat"/>
</dbReference>
<dbReference type="InterPro" id="IPR025705">
    <property type="entry name" value="Beta_hexosaminidase_sua/sub"/>
</dbReference>
<dbReference type="PANTHER" id="PTHR22600:SF21">
    <property type="entry name" value="BETA-HEXOSAMINIDASE A"/>
    <property type="match status" value="1"/>
</dbReference>
<feature type="chain" id="PRO_5046533312" description="Beta-hexosaminidase" evidence="7">
    <location>
        <begin position="17"/>
        <end position="557"/>
    </location>
</feature>
<evidence type="ECO:0000256" key="4">
    <source>
        <dbReference type="ARBA" id="ARBA00023180"/>
    </source>
</evidence>
<reference evidence="10 11" key="1">
    <citation type="submission" date="2022-05" db="EMBL/GenBank/DDBJ databases">
        <authorList>
            <consortium name="Genoscope - CEA"/>
            <person name="William W."/>
        </authorList>
    </citation>
    <scope>NUCLEOTIDE SEQUENCE [LARGE SCALE GENOMIC DNA]</scope>
</reference>
<dbReference type="InterPro" id="IPR029019">
    <property type="entry name" value="HEX_eukaryotic_N"/>
</dbReference>
<dbReference type="EC" id="3.2.1.52" evidence="6"/>
<dbReference type="SUPFAM" id="SSF51445">
    <property type="entry name" value="(Trans)glycosidases"/>
    <property type="match status" value="1"/>
</dbReference>
<dbReference type="SUPFAM" id="SSF55545">
    <property type="entry name" value="beta-N-acetylhexosaminidase-like domain"/>
    <property type="match status" value="1"/>
</dbReference>
<evidence type="ECO:0000256" key="1">
    <source>
        <dbReference type="ARBA" id="ARBA00001231"/>
    </source>
</evidence>
<comment type="caution">
    <text evidence="10">The sequence shown here is derived from an EMBL/GenBank/DDBJ whole genome shotgun (WGS) entry which is preliminary data.</text>
</comment>